<sequence length="450" mass="48501">MYDVTQVLHTLPQEDMLISWAMTSLMLRRVLAACREQGYLVIHTREGHRPNLSDLPANKQWRSEQIGAGIGSKGPCGRVLTQGEPGWEIIPELAPIVGEPIIDKPGKGSFYATDLELILRTRGIKNIILAGVTTDVCVHTTMRVANDMGFECVILEDCTAATDPANHHAALSMVKKQGGVFGAVSSSDKVVAALKPGGHLEQPLVVANAPGVASIPANPYPYLMPIKKTALIMIDFQRDFMEVCSFAESLGNNVSLLQECVPAAKAMLAACREAGMTIVHTLEAHLPDLSDLHPSKYRRGNPPKGSRIGDSTVETLRCPSNGVCLGPHRLLVRGSPGNDLIPELKAMEGEKIIHKPGKGAFYSTDLDEYLTAKGITHLIFAGVTTEVCVQSSMREANDRGYECLLVTDATASYFSKFKESAIEMMVSQGGLVGWAAPSVDVLLAMKNASK</sequence>
<protein>
    <recommendedName>
        <fullName evidence="3">Isochorismatase-like domain-containing protein</fullName>
    </recommendedName>
</protein>
<dbReference type="InterPro" id="IPR050272">
    <property type="entry name" value="Isochorismatase-like_hydrls"/>
</dbReference>
<keyword evidence="2" id="KW-0378">Hydrolase</keyword>
<keyword evidence="5" id="KW-1185">Reference proteome</keyword>
<evidence type="ECO:0000256" key="2">
    <source>
        <dbReference type="ARBA" id="ARBA00022801"/>
    </source>
</evidence>
<dbReference type="OrthoDB" id="167809at2759"/>
<dbReference type="Gene3D" id="3.40.50.850">
    <property type="entry name" value="Isochorismatase-like"/>
    <property type="match status" value="2"/>
</dbReference>
<evidence type="ECO:0000259" key="3">
    <source>
        <dbReference type="Pfam" id="PF00857"/>
    </source>
</evidence>
<dbReference type="Pfam" id="PF00857">
    <property type="entry name" value="Isochorismatase"/>
    <property type="match status" value="2"/>
</dbReference>
<dbReference type="EMBL" id="BEGY01000074">
    <property type="protein sequence ID" value="GAX81988.1"/>
    <property type="molecule type" value="Genomic_DNA"/>
</dbReference>
<evidence type="ECO:0000256" key="1">
    <source>
        <dbReference type="ARBA" id="ARBA00006336"/>
    </source>
</evidence>
<proteinExistence type="inferred from homology"/>
<dbReference type="AlphaFoldDB" id="A0A250XFY1"/>
<dbReference type="GO" id="GO:0016787">
    <property type="term" value="F:hydrolase activity"/>
    <property type="evidence" value="ECO:0007669"/>
    <property type="project" value="UniProtKB-KW"/>
</dbReference>
<accession>A0A250XFY1</accession>
<dbReference type="Proteomes" id="UP000232323">
    <property type="component" value="Unassembled WGS sequence"/>
</dbReference>
<dbReference type="PANTHER" id="PTHR43540">
    <property type="entry name" value="PEROXYUREIDOACRYLATE/UREIDOACRYLATE AMIDOHYDROLASE-RELATED"/>
    <property type="match status" value="1"/>
</dbReference>
<dbReference type="SUPFAM" id="SSF52499">
    <property type="entry name" value="Isochorismatase-like hydrolases"/>
    <property type="match status" value="2"/>
</dbReference>
<gene>
    <name evidence="4" type="ORF">CEUSTIGMA_g9416.t1</name>
</gene>
<organism evidence="4 5">
    <name type="scientific">Chlamydomonas eustigma</name>
    <dbReference type="NCBI Taxonomy" id="1157962"/>
    <lineage>
        <taxon>Eukaryota</taxon>
        <taxon>Viridiplantae</taxon>
        <taxon>Chlorophyta</taxon>
        <taxon>core chlorophytes</taxon>
        <taxon>Chlorophyceae</taxon>
        <taxon>CS clade</taxon>
        <taxon>Chlamydomonadales</taxon>
        <taxon>Chlamydomonadaceae</taxon>
        <taxon>Chlamydomonas</taxon>
    </lineage>
</organism>
<dbReference type="InterPro" id="IPR036380">
    <property type="entry name" value="Isochorismatase-like_sf"/>
</dbReference>
<reference evidence="4 5" key="1">
    <citation type="submission" date="2017-08" db="EMBL/GenBank/DDBJ databases">
        <title>Acidophilic green algal genome provides insights into adaptation to an acidic environment.</title>
        <authorList>
            <person name="Hirooka S."/>
            <person name="Hirose Y."/>
            <person name="Kanesaki Y."/>
            <person name="Higuchi S."/>
            <person name="Fujiwara T."/>
            <person name="Onuma R."/>
            <person name="Era A."/>
            <person name="Ohbayashi R."/>
            <person name="Uzuka A."/>
            <person name="Nozaki H."/>
            <person name="Yoshikawa H."/>
            <person name="Miyagishima S.Y."/>
        </authorList>
    </citation>
    <scope>NUCLEOTIDE SEQUENCE [LARGE SCALE GENOMIC DNA]</scope>
    <source>
        <strain evidence="4 5">NIES-2499</strain>
    </source>
</reference>
<comment type="caution">
    <text evidence="4">The sequence shown here is derived from an EMBL/GenBank/DDBJ whole genome shotgun (WGS) entry which is preliminary data.</text>
</comment>
<feature type="domain" description="Isochorismatase-like" evidence="3">
    <location>
        <begin position="229"/>
        <end position="431"/>
    </location>
</feature>
<dbReference type="InterPro" id="IPR000868">
    <property type="entry name" value="Isochorismatase-like_dom"/>
</dbReference>
<evidence type="ECO:0000313" key="4">
    <source>
        <dbReference type="EMBL" id="GAX81988.1"/>
    </source>
</evidence>
<evidence type="ECO:0000313" key="5">
    <source>
        <dbReference type="Proteomes" id="UP000232323"/>
    </source>
</evidence>
<dbReference type="PANTHER" id="PTHR43540:SF9">
    <property type="entry name" value="FAMILY HYDROLASE, PUTATIVE (AFU_ORTHOLOGUE AFUA_2G08700)-RELATED"/>
    <property type="match status" value="1"/>
</dbReference>
<name>A0A250XFY1_9CHLO</name>
<dbReference type="CDD" id="cd00431">
    <property type="entry name" value="cysteine_hydrolases"/>
    <property type="match status" value="2"/>
</dbReference>
<comment type="similarity">
    <text evidence="1">Belongs to the isochorismatase family.</text>
</comment>
<feature type="domain" description="Isochorismatase-like" evidence="3">
    <location>
        <begin position="28"/>
        <end position="180"/>
    </location>
</feature>